<evidence type="ECO:0000259" key="15">
    <source>
        <dbReference type="Pfam" id="PF02866"/>
    </source>
</evidence>
<feature type="domain" description="Lactate/malate dehydrogenase C-terminal" evidence="15">
    <location>
        <begin position="146"/>
        <end position="307"/>
    </location>
</feature>
<dbReference type="Gene3D" id="3.40.50.720">
    <property type="entry name" value="NAD(P)-binding Rossmann-like Domain"/>
    <property type="match status" value="1"/>
</dbReference>
<evidence type="ECO:0000313" key="17">
    <source>
        <dbReference type="Proteomes" id="UP000051739"/>
    </source>
</evidence>
<feature type="binding site" evidence="10">
    <location>
        <position position="14"/>
    </location>
    <ligand>
        <name>NAD(+)</name>
        <dbReference type="ChEBI" id="CHEBI:57540"/>
    </ligand>
</feature>
<feature type="binding site" evidence="10">
    <location>
        <begin position="80"/>
        <end position="81"/>
    </location>
    <ligand>
        <name>NAD(+)</name>
        <dbReference type="ChEBI" id="CHEBI:57540"/>
    </ligand>
</feature>
<feature type="binding site" evidence="13">
    <location>
        <position position="96"/>
    </location>
    <ligand>
        <name>NAD(+)</name>
        <dbReference type="ChEBI" id="CHEBI:57540"/>
    </ligand>
</feature>
<dbReference type="InterPro" id="IPR001236">
    <property type="entry name" value="Lactate/malate_DH_N"/>
</dbReference>
<evidence type="ECO:0000313" key="16">
    <source>
        <dbReference type="EMBL" id="KRM01297.1"/>
    </source>
</evidence>
<feature type="binding site" evidence="12">
    <location>
        <position position="83"/>
    </location>
    <ligand>
        <name>substrate</name>
    </ligand>
</feature>
<evidence type="ECO:0000256" key="2">
    <source>
        <dbReference type="ARBA" id="ARBA00006054"/>
    </source>
</evidence>
<comment type="pathway">
    <text evidence="1 10">Fermentation; pyruvate fermentation to lactate; (S)-lactate from pyruvate: step 1/1.</text>
</comment>
<evidence type="ECO:0000256" key="4">
    <source>
        <dbReference type="ARBA" id="ARBA00012967"/>
    </source>
</evidence>
<protein>
    <recommendedName>
        <fullName evidence="5 10">L-lactate dehydrogenase</fullName>
        <shortName evidence="10">L-LDH</shortName>
        <ecNumber evidence="4 10">1.1.1.27</ecNumber>
    </recommendedName>
</protein>
<feature type="binding site" evidence="10">
    <location>
        <begin position="121"/>
        <end position="124"/>
    </location>
    <ligand>
        <name>substrate</name>
    </ligand>
</feature>
<feature type="binding site" evidence="12">
    <location>
        <position position="121"/>
    </location>
    <ligand>
        <name>substrate</name>
    </ligand>
</feature>
<organism evidence="16 17">
    <name type="scientific">Limosilactobacillus gastricus DSM 16045</name>
    <dbReference type="NCBI Taxonomy" id="1423749"/>
    <lineage>
        <taxon>Bacteria</taxon>
        <taxon>Bacillati</taxon>
        <taxon>Bacillota</taxon>
        <taxon>Bacilli</taxon>
        <taxon>Lactobacillales</taxon>
        <taxon>Lactobacillaceae</taxon>
        <taxon>Limosilactobacillus</taxon>
    </lineage>
</organism>
<comment type="function">
    <text evidence="9 10">Catalyzes the conversion of lactate to pyruvate.</text>
</comment>
<evidence type="ECO:0000256" key="11">
    <source>
        <dbReference type="PIRSR" id="PIRSR000102-1"/>
    </source>
</evidence>
<evidence type="ECO:0000256" key="1">
    <source>
        <dbReference type="ARBA" id="ARBA00004843"/>
    </source>
</evidence>
<feature type="binding site" evidence="10">
    <location>
        <position position="102"/>
    </location>
    <ligand>
        <name>NAD(+)</name>
        <dbReference type="ChEBI" id="CHEBI:57540"/>
    </ligand>
</feature>
<feature type="binding site" evidence="10">
    <location>
        <position position="144"/>
    </location>
    <ligand>
        <name>NAD(+)</name>
        <dbReference type="ChEBI" id="CHEBI:57540"/>
    </ligand>
</feature>
<dbReference type="SUPFAM" id="SSF51735">
    <property type="entry name" value="NAD(P)-binding Rossmann-fold domains"/>
    <property type="match status" value="1"/>
</dbReference>
<evidence type="ECO:0000259" key="14">
    <source>
        <dbReference type="Pfam" id="PF00056"/>
    </source>
</evidence>
<evidence type="ECO:0000256" key="9">
    <source>
        <dbReference type="ARBA" id="ARBA00056904"/>
    </source>
</evidence>
<dbReference type="Pfam" id="PF00056">
    <property type="entry name" value="Ldh_1_N"/>
    <property type="match status" value="1"/>
</dbReference>
<dbReference type="NCBIfam" id="TIGR01771">
    <property type="entry name" value="L-LDH-NAD"/>
    <property type="match status" value="1"/>
</dbReference>
<dbReference type="PANTHER" id="PTHR43128">
    <property type="entry name" value="L-2-HYDROXYCARBOXYLATE DEHYDROGENASE (NAD(P)(+))"/>
    <property type="match status" value="1"/>
</dbReference>
<feature type="binding site" evidence="10">
    <location>
        <position position="66"/>
    </location>
    <ligand>
        <name>NAD(+)</name>
        <dbReference type="ChEBI" id="CHEBI:57540"/>
    </ligand>
</feature>
<proteinExistence type="inferred from homology"/>
<dbReference type="UniPathway" id="UPA00554">
    <property type="reaction ID" value="UER00611"/>
</dbReference>
<dbReference type="GO" id="GO:0004459">
    <property type="term" value="F:L-lactate dehydrogenase (NAD+) activity"/>
    <property type="evidence" value="ECO:0007669"/>
    <property type="project" value="UniProtKB-UniRule"/>
</dbReference>
<comment type="catalytic activity">
    <reaction evidence="8 10">
        <text>(S)-lactate + NAD(+) = pyruvate + NADH + H(+)</text>
        <dbReference type="Rhea" id="RHEA:23444"/>
        <dbReference type="ChEBI" id="CHEBI:15361"/>
        <dbReference type="ChEBI" id="CHEBI:15378"/>
        <dbReference type="ChEBI" id="CHEBI:16651"/>
        <dbReference type="ChEBI" id="CHEBI:57540"/>
        <dbReference type="ChEBI" id="CHEBI:57945"/>
        <dbReference type="EC" id="1.1.1.27"/>
    </reaction>
</comment>
<evidence type="ECO:0000256" key="8">
    <source>
        <dbReference type="ARBA" id="ARBA00049258"/>
    </source>
</evidence>
<reference evidence="16 17" key="1">
    <citation type="journal article" date="2015" name="Genome Announc.">
        <title>Expanding the biotechnology potential of lactobacilli through comparative genomics of 213 strains and associated genera.</title>
        <authorList>
            <person name="Sun Z."/>
            <person name="Harris H.M."/>
            <person name="McCann A."/>
            <person name="Guo C."/>
            <person name="Argimon S."/>
            <person name="Zhang W."/>
            <person name="Yang X."/>
            <person name="Jeffery I.B."/>
            <person name="Cooney J.C."/>
            <person name="Kagawa T.F."/>
            <person name="Liu W."/>
            <person name="Song Y."/>
            <person name="Salvetti E."/>
            <person name="Wrobel A."/>
            <person name="Rasinkangas P."/>
            <person name="Parkhill J."/>
            <person name="Rea M.C."/>
            <person name="O'Sullivan O."/>
            <person name="Ritari J."/>
            <person name="Douillard F.P."/>
            <person name="Paul Ross R."/>
            <person name="Yang R."/>
            <person name="Briner A.E."/>
            <person name="Felis G.E."/>
            <person name="de Vos W.M."/>
            <person name="Barrangou R."/>
            <person name="Klaenhammer T.R."/>
            <person name="Caufield P.W."/>
            <person name="Cui Y."/>
            <person name="Zhang H."/>
            <person name="O'Toole P.W."/>
        </authorList>
    </citation>
    <scope>NUCLEOTIDE SEQUENCE [LARGE SCALE GENOMIC DNA]</scope>
    <source>
        <strain evidence="16 17">DSM 16045</strain>
    </source>
</reference>
<dbReference type="NCBIfam" id="NF000824">
    <property type="entry name" value="PRK00066.1"/>
    <property type="match status" value="1"/>
</dbReference>
<dbReference type="EMBL" id="AZFN01000020">
    <property type="protein sequence ID" value="KRM01297.1"/>
    <property type="molecule type" value="Genomic_DNA"/>
</dbReference>
<dbReference type="InterPro" id="IPR018177">
    <property type="entry name" value="L-lactate_DH_AS"/>
</dbReference>
<dbReference type="RefSeq" id="WP_056937748.1">
    <property type="nucleotide sequence ID" value="NZ_AZFN01000020.1"/>
</dbReference>
<dbReference type="InterPro" id="IPR022383">
    <property type="entry name" value="Lactate/malate_DH_C"/>
</dbReference>
<dbReference type="CDD" id="cd05291">
    <property type="entry name" value="HicDH_like"/>
    <property type="match status" value="1"/>
</dbReference>
<dbReference type="InterPro" id="IPR011304">
    <property type="entry name" value="L-lactate_DH"/>
</dbReference>
<accession>A0A0R1V6Y2</accession>
<dbReference type="GO" id="GO:0005737">
    <property type="term" value="C:cytoplasm"/>
    <property type="evidence" value="ECO:0007669"/>
    <property type="project" value="UniProtKB-SubCell"/>
</dbReference>
<keyword evidence="10" id="KW-0963">Cytoplasm</keyword>
<comment type="subunit">
    <text evidence="3 10">Homotetramer.</text>
</comment>
<dbReference type="GO" id="GO:0006096">
    <property type="term" value="P:glycolytic process"/>
    <property type="evidence" value="ECO:0007669"/>
    <property type="project" value="UniProtKB-UniRule"/>
</dbReference>
<feature type="domain" description="Lactate/malate dehydrogenase N-terminal" evidence="14">
    <location>
        <begin position="5"/>
        <end position="143"/>
    </location>
</feature>
<evidence type="ECO:0000256" key="13">
    <source>
        <dbReference type="PIRSR" id="PIRSR000102-3"/>
    </source>
</evidence>
<dbReference type="AlphaFoldDB" id="A0A0R1V6Y2"/>
<feature type="binding site" evidence="13">
    <location>
        <begin position="10"/>
        <end position="15"/>
    </location>
    <ligand>
        <name>NAD(+)</name>
        <dbReference type="ChEBI" id="CHEBI:57540"/>
    </ligand>
</feature>
<dbReference type="GO" id="GO:0006089">
    <property type="term" value="P:lactate metabolic process"/>
    <property type="evidence" value="ECO:0007669"/>
    <property type="project" value="TreeGrafter"/>
</dbReference>
<dbReference type="PROSITE" id="PS00064">
    <property type="entry name" value="L_LDH"/>
    <property type="match status" value="1"/>
</dbReference>
<dbReference type="Gene3D" id="3.90.110.10">
    <property type="entry name" value="Lactate dehydrogenase/glycoside hydrolase, family 4, C-terminal"/>
    <property type="match status" value="1"/>
</dbReference>
<comment type="caution">
    <text evidence="10">Lacks conserved residue(s) required for the propagation of feature annotation.</text>
</comment>
<comment type="caution">
    <text evidence="16">The sequence shown here is derived from an EMBL/GenBank/DDBJ whole genome shotgun (WGS) entry which is preliminary data.</text>
</comment>
<keyword evidence="17" id="KW-1185">Reference proteome</keyword>
<comment type="subcellular location">
    <subcellularLocation>
        <location evidence="10">Cytoplasm</location>
    </subcellularLocation>
</comment>
<feature type="active site" description="Proton acceptor" evidence="10 11">
    <location>
        <position position="176"/>
    </location>
</feature>
<keyword evidence="6 10" id="KW-0560">Oxidoreductase</keyword>
<evidence type="ECO:0000256" key="3">
    <source>
        <dbReference type="ARBA" id="ARBA00011881"/>
    </source>
</evidence>
<sequence>MKNRKVVLVGDGAVGSTFAYSLIQSVKTVEELVIVDLNKERSQGDAMDLQDVTPLTADIDIHIGDYQDAADAAIVVITAGVPRRPGETRIDLVNKNVKILRSIVEPIVESGFKGIFVVSANPVDILTTLTQKISGFPRERVIGTGTFLDKARLNVILGDHFGFKPSEIDALVLGEHGDTSFVNFDEARVNGRPLKDQVDLTPEVKNQIETEVRQRGGKIIGTKGATFYGVAYGLSTICRAILENNYKMMVISAPLSGQYGIKDLYLGTPAVINSSGIAQVIQTHLSPEEHEKMKRSAEQMQAVIDGVSSMDE</sequence>
<dbReference type="FunFam" id="3.40.50.720:FF:000018">
    <property type="entry name" value="Malate dehydrogenase"/>
    <property type="match status" value="1"/>
</dbReference>
<dbReference type="Proteomes" id="UP000051739">
    <property type="component" value="Unassembled WGS sequence"/>
</dbReference>
<feature type="binding site" evidence="10">
    <location>
        <position position="41"/>
    </location>
    <ligand>
        <name>NAD(+)</name>
        <dbReference type="ChEBI" id="CHEBI:57540"/>
    </ligand>
</feature>
<dbReference type="HAMAP" id="MF_00488">
    <property type="entry name" value="Lactate_dehydrog"/>
    <property type="match status" value="1"/>
</dbReference>
<dbReference type="EC" id="1.1.1.27" evidence="4 10"/>
<feature type="binding site" evidence="10 13">
    <location>
        <position position="36"/>
    </location>
    <ligand>
        <name>NAD(+)</name>
        <dbReference type="ChEBI" id="CHEBI:57540"/>
    </ligand>
</feature>
<dbReference type="PIRSF" id="PIRSF000102">
    <property type="entry name" value="Lac_mal_DH"/>
    <property type="match status" value="1"/>
</dbReference>
<dbReference type="PANTHER" id="PTHR43128:SF16">
    <property type="entry name" value="L-LACTATE DEHYDROGENASE"/>
    <property type="match status" value="1"/>
</dbReference>
<dbReference type="InterPro" id="IPR036291">
    <property type="entry name" value="NAD(P)-bd_dom_sf"/>
</dbReference>
<comment type="similarity">
    <text evidence="2 10">Belongs to the LDH/MDH superfamily. LDH family.</text>
</comment>
<feature type="binding site" evidence="10">
    <location>
        <position position="226"/>
    </location>
    <ligand>
        <name>substrate</name>
    </ligand>
</feature>
<evidence type="ECO:0000256" key="6">
    <source>
        <dbReference type="ARBA" id="ARBA00023002"/>
    </source>
</evidence>
<feature type="binding site" evidence="10 12">
    <location>
        <position position="89"/>
    </location>
    <ligand>
        <name>substrate</name>
    </ligand>
</feature>
<evidence type="ECO:0000256" key="5">
    <source>
        <dbReference type="ARBA" id="ARBA00016495"/>
    </source>
</evidence>
<dbReference type="Pfam" id="PF02866">
    <property type="entry name" value="Ldh_1_C"/>
    <property type="match status" value="1"/>
</dbReference>
<dbReference type="InterPro" id="IPR015955">
    <property type="entry name" value="Lactate_DH/Glyco_Ohase_4_C"/>
</dbReference>
<evidence type="ECO:0000256" key="7">
    <source>
        <dbReference type="ARBA" id="ARBA00023027"/>
    </source>
</evidence>
<evidence type="ECO:0000256" key="12">
    <source>
        <dbReference type="PIRSR" id="PIRSR000102-2"/>
    </source>
</evidence>
<gene>
    <name evidence="10" type="primary">ldh</name>
    <name evidence="16" type="ORF">FC60_GL000835</name>
</gene>
<keyword evidence="7 10" id="KW-0520">NAD</keyword>
<evidence type="ECO:0000256" key="10">
    <source>
        <dbReference type="HAMAP-Rule" id="MF_00488"/>
    </source>
</evidence>
<dbReference type="PRINTS" id="PR00086">
    <property type="entry name" value="LLDHDRGNASE"/>
</dbReference>
<dbReference type="SUPFAM" id="SSF56327">
    <property type="entry name" value="LDH C-terminal domain-like"/>
    <property type="match status" value="1"/>
</dbReference>
<dbReference type="InterPro" id="IPR001557">
    <property type="entry name" value="L-lactate/malate_DH"/>
</dbReference>
<feature type="binding site" evidence="12">
    <location>
        <position position="152"/>
    </location>
    <ligand>
        <name>substrate</name>
    </ligand>
</feature>
<name>A0A0R1V6Y2_9LACO</name>
<dbReference type="PATRIC" id="fig|1423749.3.peg.841"/>
<feature type="binding site" evidence="10">
    <location>
        <begin position="149"/>
        <end position="152"/>
    </location>
    <ligand>
        <name>substrate</name>
    </ligand>
</feature>